<name>A0ABN2PCD1_9MICO</name>
<sequence>MTAAPLATTRSASPAWTSVAAWGAGLIELALGAGALTSGDSPWGWGVILIALGVAGLVWGAATLARGHLLAPRTGVAGALASLVAVVAILVLDPARTSVVTVGAASVLLVAVALSCARQSRRRTDAAPPRLWVLFAAAVIVAGIVTPALGATEAGLLAPDHSDHGIVDPGHH</sequence>
<feature type="transmembrane region" description="Helical" evidence="1">
    <location>
        <begin position="98"/>
        <end position="117"/>
    </location>
</feature>
<accession>A0ABN2PCD1</accession>
<comment type="caution">
    <text evidence="2">The sequence shown here is derived from an EMBL/GenBank/DDBJ whole genome shotgun (WGS) entry which is preliminary data.</text>
</comment>
<protein>
    <submittedName>
        <fullName evidence="2">Uncharacterized protein</fullName>
    </submittedName>
</protein>
<organism evidence="2 3">
    <name type="scientific">Microbacterium aoyamense</name>
    <dbReference type="NCBI Taxonomy" id="344166"/>
    <lineage>
        <taxon>Bacteria</taxon>
        <taxon>Bacillati</taxon>
        <taxon>Actinomycetota</taxon>
        <taxon>Actinomycetes</taxon>
        <taxon>Micrococcales</taxon>
        <taxon>Microbacteriaceae</taxon>
        <taxon>Microbacterium</taxon>
    </lineage>
</organism>
<feature type="transmembrane region" description="Helical" evidence="1">
    <location>
        <begin position="43"/>
        <end position="62"/>
    </location>
</feature>
<evidence type="ECO:0000256" key="1">
    <source>
        <dbReference type="SAM" id="Phobius"/>
    </source>
</evidence>
<dbReference type="RefSeq" id="WP_248145742.1">
    <property type="nucleotide sequence ID" value="NZ_BAAAOF010000002.1"/>
</dbReference>
<evidence type="ECO:0000313" key="3">
    <source>
        <dbReference type="Proteomes" id="UP001501343"/>
    </source>
</evidence>
<dbReference type="EMBL" id="BAAAOF010000002">
    <property type="protein sequence ID" value="GAA1918005.1"/>
    <property type="molecule type" value="Genomic_DNA"/>
</dbReference>
<gene>
    <name evidence="2" type="ORF">GCM10009775_08240</name>
</gene>
<reference evidence="2 3" key="1">
    <citation type="journal article" date="2019" name="Int. J. Syst. Evol. Microbiol.">
        <title>The Global Catalogue of Microorganisms (GCM) 10K type strain sequencing project: providing services to taxonomists for standard genome sequencing and annotation.</title>
        <authorList>
            <consortium name="The Broad Institute Genomics Platform"/>
            <consortium name="The Broad Institute Genome Sequencing Center for Infectious Disease"/>
            <person name="Wu L."/>
            <person name="Ma J."/>
        </authorList>
    </citation>
    <scope>NUCLEOTIDE SEQUENCE [LARGE SCALE GENOMIC DNA]</scope>
    <source>
        <strain evidence="2 3">JCM 14900</strain>
    </source>
</reference>
<keyword evidence="1" id="KW-1133">Transmembrane helix</keyword>
<feature type="transmembrane region" description="Helical" evidence="1">
    <location>
        <begin position="19"/>
        <end position="37"/>
    </location>
</feature>
<keyword evidence="1" id="KW-0812">Transmembrane</keyword>
<feature type="transmembrane region" description="Helical" evidence="1">
    <location>
        <begin position="129"/>
        <end position="149"/>
    </location>
</feature>
<keyword evidence="3" id="KW-1185">Reference proteome</keyword>
<evidence type="ECO:0000313" key="2">
    <source>
        <dbReference type="EMBL" id="GAA1918005.1"/>
    </source>
</evidence>
<dbReference type="Proteomes" id="UP001501343">
    <property type="component" value="Unassembled WGS sequence"/>
</dbReference>
<feature type="transmembrane region" description="Helical" evidence="1">
    <location>
        <begin position="74"/>
        <end position="92"/>
    </location>
</feature>
<keyword evidence="1" id="KW-0472">Membrane</keyword>
<proteinExistence type="predicted"/>